<evidence type="ECO:0000313" key="5">
    <source>
        <dbReference type="Proteomes" id="UP001214638"/>
    </source>
</evidence>
<sequence>MIGGYAQHDSFGVNWGFQETSNAFDNLDGGFFEEDISHPPDEDSAHKEKGDIAPKQTFMPLKISMIYNAWKLDSSAIKIFNVHVELVKIIGQITMCKMTENRLNFVIDDGTGCLLFIYIHPKNLSDYRLRRLQRLEEKKPFVKCYGNYNPVQSSKYPTIIAHSIKELSSFDEYTLHELDVMHNIITHENATPQSNQNIPNMNDIFNQFGTVRKTEPEIMADSKGVVNPAALTKYISLMLAKEDKNVNSNGLHITEIIRRCKQMHSFQAITEAQVRQSLAELEKDATVYQTVDSNTFASIND</sequence>
<gene>
    <name evidence="4" type="ORF">BdWA1_002937</name>
</gene>
<dbReference type="GO" id="GO:0000724">
    <property type="term" value="P:double-strand break repair via homologous recombination"/>
    <property type="evidence" value="ECO:0007669"/>
    <property type="project" value="TreeGrafter"/>
</dbReference>
<dbReference type="KEGG" id="bdw:94337234"/>
<dbReference type="GeneID" id="94337234"/>
<dbReference type="EMBL" id="JALLKP010000004">
    <property type="protein sequence ID" value="KAK2195264.1"/>
    <property type="molecule type" value="Genomic_DNA"/>
</dbReference>
<evidence type="ECO:0000256" key="3">
    <source>
        <dbReference type="ARBA" id="ARBA00023242"/>
    </source>
</evidence>
<protein>
    <submittedName>
        <fullName evidence="4">Bifunctional Winged helix-like DNA-binding domain superfamily/Nucleic acid-binding</fullName>
    </submittedName>
</protein>
<name>A0AAD9UMT9_9APIC</name>
<dbReference type="InterPro" id="IPR040260">
    <property type="entry name" value="RFA2-like"/>
</dbReference>
<dbReference type="RefSeq" id="XP_067802107.1">
    <property type="nucleotide sequence ID" value="XM_067947956.1"/>
</dbReference>
<evidence type="ECO:0000256" key="2">
    <source>
        <dbReference type="ARBA" id="ARBA00023125"/>
    </source>
</evidence>
<dbReference type="GO" id="GO:0003697">
    <property type="term" value="F:single-stranded DNA binding"/>
    <property type="evidence" value="ECO:0007669"/>
    <property type="project" value="TreeGrafter"/>
</dbReference>
<dbReference type="InterPro" id="IPR012340">
    <property type="entry name" value="NA-bd_OB-fold"/>
</dbReference>
<dbReference type="Gene3D" id="2.40.50.140">
    <property type="entry name" value="Nucleic acid-binding proteins"/>
    <property type="match status" value="1"/>
</dbReference>
<comment type="subcellular location">
    <subcellularLocation>
        <location evidence="1">Nucleus</location>
    </subcellularLocation>
</comment>
<dbReference type="GO" id="GO:0035861">
    <property type="term" value="C:site of double-strand break"/>
    <property type="evidence" value="ECO:0007669"/>
    <property type="project" value="TreeGrafter"/>
</dbReference>
<dbReference type="GO" id="GO:0006260">
    <property type="term" value="P:DNA replication"/>
    <property type="evidence" value="ECO:0007669"/>
    <property type="project" value="TreeGrafter"/>
</dbReference>
<dbReference type="GO" id="GO:0006289">
    <property type="term" value="P:nucleotide-excision repair"/>
    <property type="evidence" value="ECO:0007669"/>
    <property type="project" value="TreeGrafter"/>
</dbReference>
<keyword evidence="5" id="KW-1185">Reference proteome</keyword>
<dbReference type="AlphaFoldDB" id="A0AAD9UMT9"/>
<keyword evidence="2 4" id="KW-0238">DNA-binding</keyword>
<evidence type="ECO:0000256" key="1">
    <source>
        <dbReference type="ARBA" id="ARBA00004123"/>
    </source>
</evidence>
<dbReference type="InterPro" id="IPR036388">
    <property type="entry name" value="WH-like_DNA-bd_sf"/>
</dbReference>
<dbReference type="Proteomes" id="UP001214638">
    <property type="component" value="Unassembled WGS sequence"/>
</dbReference>
<dbReference type="PANTHER" id="PTHR13989:SF16">
    <property type="entry name" value="REPLICATION PROTEIN A2"/>
    <property type="match status" value="1"/>
</dbReference>
<dbReference type="Gene3D" id="1.10.10.10">
    <property type="entry name" value="Winged helix-like DNA-binding domain superfamily/Winged helix DNA-binding domain"/>
    <property type="match status" value="1"/>
</dbReference>
<dbReference type="SUPFAM" id="SSF50249">
    <property type="entry name" value="Nucleic acid-binding proteins"/>
    <property type="match status" value="1"/>
</dbReference>
<reference evidence="4" key="1">
    <citation type="journal article" date="2023" name="Nat. Microbiol.">
        <title>Babesia duncani multi-omics identifies virulence factors and drug targets.</title>
        <authorList>
            <person name="Singh P."/>
            <person name="Lonardi S."/>
            <person name="Liang Q."/>
            <person name="Vydyam P."/>
            <person name="Khabirova E."/>
            <person name="Fang T."/>
            <person name="Gihaz S."/>
            <person name="Thekkiniath J."/>
            <person name="Munshi M."/>
            <person name="Abel S."/>
            <person name="Ciampossin L."/>
            <person name="Batugedara G."/>
            <person name="Gupta M."/>
            <person name="Lu X.M."/>
            <person name="Lenz T."/>
            <person name="Chakravarty S."/>
            <person name="Cornillot E."/>
            <person name="Hu Y."/>
            <person name="Ma W."/>
            <person name="Gonzalez L.M."/>
            <person name="Sanchez S."/>
            <person name="Estrada K."/>
            <person name="Sanchez-Flores A."/>
            <person name="Montero E."/>
            <person name="Harb O.S."/>
            <person name="Le Roch K.G."/>
            <person name="Mamoun C.B."/>
        </authorList>
    </citation>
    <scope>NUCLEOTIDE SEQUENCE</scope>
    <source>
        <strain evidence="4">WA1</strain>
    </source>
</reference>
<dbReference type="PANTHER" id="PTHR13989">
    <property type="entry name" value="REPLICATION PROTEIN A-RELATED"/>
    <property type="match status" value="1"/>
</dbReference>
<dbReference type="GO" id="GO:0005662">
    <property type="term" value="C:DNA replication factor A complex"/>
    <property type="evidence" value="ECO:0007669"/>
    <property type="project" value="TreeGrafter"/>
</dbReference>
<keyword evidence="3" id="KW-0539">Nucleus</keyword>
<dbReference type="GO" id="GO:0000781">
    <property type="term" value="C:chromosome, telomeric region"/>
    <property type="evidence" value="ECO:0007669"/>
    <property type="project" value="TreeGrafter"/>
</dbReference>
<organism evidence="4 5">
    <name type="scientific">Babesia duncani</name>
    <dbReference type="NCBI Taxonomy" id="323732"/>
    <lineage>
        <taxon>Eukaryota</taxon>
        <taxon>Sar</taxon>
        <taxon>Alveolata</taxon>
        <taxon>Apicomplexa</taxon>
        <taxon>Aconoidasida</taxon>
        <taxon>Piroplasmida</taxon>
        <taxon>Babesiidae</taxon>
        <taxon>Babesia</taxon>
    </lineage>
</organism>
<proteinExistence type="predicted"/>
<evidence type="ECO:0000313" key="4">
    <source>
        <dbReference type="EMBL" id="KAK2195264.1"/>
    </source>
</evidence>
<accession>A0AAD9UMT9</accession>
<comment type="caution">
    <text evidence="4">The sequence shown here is derived from an EMBL/GenBank/DDBJ whole genome shotgun (WGS) entry which is preliminary data.</text>
</comment>